<name>A0A4Q0A1L2_9FUNG</name>
<dbReference type="Proteomes" id="UP000268162">
    <property type="component" value="Unassembled WGS sequence"/>
</dbReference>
<gene>
    <name evidence="4" type="ORF">BJ085DRAFT_35050</name>
</gene>
<dbReference type="Gene3D" id="3.40.50.720">
    <property type="entry name" value="NAD(P)-binding Rossmann-like Domain"/>
    <property type="match status" value="1"/>
</dbReference>
<comment type="similarity">
    <text evidence="1">Belongs to the short-chain dehydrogenases/reductases (SDR) family.</text>
</comment>
<proteinExistence type="inferred from homology"/>
<dbReference type="EMBL" id="ML002304">
    <property type="protein sequence ID" value="RKP39040.1"/>
    <property type="molecule type" value="Genomic_DNA"/>
</dbReference>
<reference evidence="5" key="1">
    <citation type="journal article" date="2018" name="Nat. Microbiol.">
        <title>Leveraging single-cell genomics to expand the fungal tree of life.</title>
        <authorList>
            <person name="Ahrendt S.R."/>
            <person name="Quandt C.A."/>
            <person name="Ciobanu D."/>
            <person name="Clum A."/>
            <person name="Salamov A."/>
            <person name="Andreopoulos B."/>
            <person name="Cheng J.F."/>
            <person name="Woyke T."/>
            <person name="Pelin A."/>
            <person name="Henrissat B."/>
            <person name="Reynolds N.K."/>
            <person name="Benny G.L."/>
            <person name="Smith M.E."/>
            <person name="James T.Y."/>
            <person name="Grigoriev I.V."/>
        </authorList>
    </citation>
    <scope>NUCLEOTIDE SEQUENCE [LARGE SCALE GENOMIC DNA]</scope>
    <source>
        <strain evidence="5">RSA 468</strain>
    </source>
</reference>
<dbReference type="AlphaFoldDB" id="A0A4Q0A1L2"/>
<dbReference type="PRINTS" id="PR00081">
    <property type="entry name" value="GDHRDH"/>
</dbReference>
<sequence length="263" mass="28033">MDINKLFSVKDKVVVITGGSRGIGLMIAQGFVANGAKVYISSRKASVCDEVARELNKQGPGQCLSLPADIQEIEQVKKLVSALNEKEPKGIDVLINNAGANWGEPIETYPDSAFDKILNLNVRRIFSLTQLCIPMLEKKSTFQDPSRIINIGSIDGIRIPSLETYAYSASKAAVHHMSRVLASHLGKRHITVNNVAPGPFPSKMMGATLEKFEDVIVRGIPLGRVGQPGDVAGACIYLSSKAGAYVSGTTIAVDGGALVASKL</sequence>
<dbReference type="PANTHER" id="PTHR43618">
    <property type="entry name" value="7-ALPHA-HYDROXYSTEROID DEHYDROGENASE"/>
    <property type="match status" value="1"/>
</dbReference>
<dbReference type="OrthoDB" id="294295at2759"/>
<dbReference type="InterPro" id="IPR002347">
    <property type="entry name" value="SDR_fam"/>
</dbReference>
<accession>A0A4Q0A1L2</accession>
<dbReference type="PROSITE" id="PS00061">
    <property type="entry name" value="ADH_SHORT"/>
    <property type="match status" value="1"/>
</dbReference>
<evidence type="ECO:0000313" key="4">
    <source>
        <dbReference type="EMBL" id="RKP39040.1"/>
    </source>
</evidence>
<dbReference type="PANTHER" id="PTHR43618:SF17">
    <property type="entry name" value="RHAMNOLIPIDS BIOSYNTHESIS 3-OXOACYL-[ACYL-CARRIER-PROTEIN] REDUCTASE"/>
    <property type="match status" value="1"/>
</dbReference>
<keyword evidence="3" id="KW-0560">Oxidoreductase</keyword>
<dbReference type="SUPFAM" id="SSF51735">
    <property type="entry name" value="NAD(P)-binding Rossmann-fold domains"/>
    <property type="match status" value="1"/>
</dbReference>
<dbReference type="FunFam" id="3.40.50.720:FF:000084">
    <property type="entry name" value="Short-chain dehydrogenase reductase"/>
    <property type="match status" value="1"/>
</dbReference>
<evidence type="ECO:0000313" key="5">
    <source>
        <dbReference type="Proteomes" id="UP000268162"/>
    </source>
</evidence>
<evidence type="ECO:0000256" key="3">
    <source>
        <dbReference type="ARBA" id="ARBA00023002"/>
    </source>
</evidence>
<dbReference type="Pfam" id="PF13561">
    <property type="entry name" value="adh_short_C2"/>
    <property type="match status" value="1"/>
</dbReference>
<dbReference type="InterPro" id="IPR036291">
    <property type="entry name" value="NAD(P)-bd_dom_sf"/>
</dbReference>
<organism evidence="4 5">
    <name type="scientific">Dimargaris cristalligena</name>
    <dbReference type="NCBI Taxonomy" id="215637"/>
    <lineage>
        <taxon>Eukaryota</taxon>
        <taxon>Fungi</taxon>
        <taxon>Fungi incertae sedis</taxon>
        <taxon>Zoopagomycota</taxon>
        <taxon>Kickxellomycotina</taxon>
        <taxon>Dimargaritomycetes</taxon>
        <taxon>Dimargaritales</taxon>
        <taxon>Dimargaritaceae</taxon>
        <taxon>Dimargaris</taxon>
    </lineage>
</organism>
<dbReference type="InterPro" id="IPR052178">
    <property type="entry name" value="Sec_Metab_Biosynth_SDR"/>
</dbReference>
<dbReference type="PRINTS" id="PR00080">
    <property type="entry name" value="SDRFAMILY"/>
</dbReference>
<evidence type="ECO:0008006" key="6">
    <source>
        <dbReference type="Google" id="ProtNLM"/>
    </source>
</evidence>
<evidence type="ECO:0000256" key="1">
    <source>
        <dbReference type="ARBA" id="ARBA00006484"/>
    </source>
</evidence>
<evidence type="ECO:0000256" key="2">
    <source>
        <dbReference type="ARBA" id="ARBA00022857"/>
    </source>
</evidence>
<keyword evidence="5" id="KW-1185">Reference proteome</keyword>
<dbReference type="STRING" id="215637.A0A4Q0A1L2"/>
<dbReference type="GO" id="GO:0016491">
    <property type="term" value="F:oxidoreductase activity"/>
    <property type="evidence" value="ECO:0007669"/>
    <property type="project" value="UniProtKB-KW"/>
</dbReference>
<protein>
    <recommendedName>
        <fullName evidence="6">Rhamnolipids biosynthesis 3-oxoacyl-reductase</fullName>
    </recommendedName>
</protein>
<dbReference type="InterPro" id="IPR020904">
    <property type="entry name" value="Sc_DH/Rdtase_CS"/>
</dbReference>
<keyword evidence="2" id="KW-0521">NADP</keyword>